<proteinExistence type="inferred from homology"/>
<dbReference type="Pfam" id="PF04234">
    <property type="entry name" value="CopC"/>
    <property type="match status" value="1"/>
</dbReference>
<feature type="signal peptide" evidence="8">
    <location>
        <begin position="1"/>
        <end position="27"/>
    </location>
</feature>
<keyword evidence="3 7" id="KW-0479">Metal-binding</keyword>
<dbReference type="NCBIfam" id="NF007636">
    <property type="entry name" value="PRK10301.1"/>
    <property type="match status" value="1"/>
</dbReference>
<comment type="caution">
    <text evidence="10">The sequence shown here is derived from an EMBL/GenBank/DDBJ whole genome shotgun (WGS) entry which is preliminary data.</text>
</comment>
<evidence type="ECO:0000256" key="2">
    <source>
        <dbReference type="ARBA" id="ARBA00010509"/>
    </source>
</evidence>
<dbReference type="GO" id="GO:0042597">
    <property type="term" value="C:periplasmic space"/>
    <property type="evidence" value="ECO:0007669"/>
    <property type="project" value="UniProtKB-SubCell"/>
</dbReference>
<dbReference type="InterPro" id="IPR014755">
    <property type="entry name" value="Cu-Rt/internalin_Ig-like"/>
</dbReference>
<comment type="subcellular location">
    <subcellularLocation>
        <location evidence="1 7">Periplasm</location>
    </subcellularLocation>
</comment>
<dbReference type="PANTHER" id="PTHR34820">
    <property type="entry name" value="INNER MEMBRANE PROTEIN YEBZ"/>
    <property type="match status" value="1"/>
</dbReference>
<accession>A0A3R0XKI7</accession>
<evidence type="ECO:0000256" key="1">
    <source>
        <dbReference type="ARBA" id="ARBA00004418"/>
    </source>
</evidence>
<name>A0A3R0XKI7_SALET</name>
<dbReference type="GO" id="GO:0005886">
    <property type="term" value="C:plasma membrane"/>
    <property type="evidence" value="ECO:0007669"/>
    <property type="project" value="TreeGrafter"/>
</dbReference>
<dbReference type="Proteomes" id="UP000885374">
    <property type="component" value="Unassembled WGS sequence"/>
</dbReference>
<dbReference type="PANTHER" id="PTHR34820:SF4">
    <property type="entry name" value="INNER MEMBRANE PROTEIN YEBZ"/>
    <property type="match status" value="1"/>
</dbReference>
<dbReference type="InterPro" id="IPR007348">
    <property type="entry name" value="CopC_dom"/>
</dbReference>
<dbReference type="InterPro" id="IPR032694">
    <property type="entry name" value="CopC/D"/>
</dbReference>
<organism evidence="10">
    <name type="scientific">Salmonella enterica I</name>
    <dbReference type="NCBI Taxonomy" id="59201"/>
    <lineage>
        <taxon>Bacteria</taxon>
        <taxon>Pseudomonadati</taxon>
        <taxon>Pseudomonadota</taxon>
        <taxon>Gammaproteobacteria</taxon>
        <taxon>Enterobacterales</taxon>
        <taxon>Enterobacteriaceae</taxon>
        <taxon>Salmonella</taxon>
    </lineage>
</organism>
<dbReference type="InterPro" id="IPR014756">
    <property type="entry name" value="Ig_E-set"/>
</dbReference>
<dbReference type="GO" id="GO:0005507">
    <property type="term" value="F:copper ion binding"/>
    <property type="evidence" value="ECO:0007669"/>
    <property type="project" value="UniProtKB-UniRule"/>
</dbReference>
<dbReference type="Gene3D" id="2.60.40.1220">
    <property type="match status" value="1"/>
</dbReference>
<dbReference type="NCBIfam" id="NF033814">
    <property type="entry name" value="copper_CopC"/>
    <property type="match status" value="1"/>
</dbReference>
<dbReference type="InterPro" id="IPR047685">
    <property type="entry name" value="CopC-like"/>
</dbReference>
<comment type="function">
    <text evidence="7">Involved in copper resistance.</text>
</comment>
<evidence type="ECO:0000256" key="7">
    <source>
        <dbReference type="RuleBase" id="RU369037"/>
    </source>
</evidence>
<sequence length="125" mass="13465">MKNNRLLTLTGTLALLLSSFFTTQAQAHAHLISAEPAAESTVESAPGHLTLHFTEALEPEFSAADVTDSQGNTVKTEKSVVDDTDKSVLIVPLEDVLPSGKYTVNWHVVAVDGHKTKGDYTFTVK</sequence>
<evidence type="ECO:0000256" key="3">
    <source>
        <dbReference type="ARBA" id="ARBA00022723"/>
    </source>
</evidence>
<evidence type="ECO:0000313" key="10">
    <source>
        <dbReference type="EMBL" id="MLV00306.1"/>
    </source>
</evidence>
<keyword evidence="6 7" id="KW-0186">Copper</keyword>
<dbReference type="GO" id="GO:0006825">
    <property type="term" value="P:copper ion transport"/>
    <property type="evidence" value="ECO:0007669"/>
    <property type="project" value="InterPro"/>
</dbReference>
<dbReference type="GO" id="GO:0046688">
    <property type="term" value="P:response to copper ion"/>
    <property type="evidence" value="ECO:0007669"/>
    <property type="project" value="UniProtKB-UniRule"/>
</dbReference>
<reference evidence="10" key="1">
    <citation type="submission" date="2018-07" db="EMBL/GenBank/DDBJ databases">
        <authorList>
            <person name="Ashton P.M."/>
            <person name="Dallman T."/>
            <person name="Nair S."/>
            <person name="De Pinna E."/>
            <person name="Peters T."/>
            <person name="Grant K."/>
        </authorList>
    </citation>
    <scope>NUCLEOTIDE SEQUENCE [LARGE SCALE GENOMIC DNA]</scope>
    <source>
        <strain evidence="10">157339</strain>
    </source>
</reference>
<evidence type="ECO:0000256" key="6">
    <source>
        <dbReference type="ARBA" id="ARBA00023008"/>
    </source>
</evidence>
<evidence type="ECO:0000256" key="5">
    <source>
        <dbReference type="ARBA" id="ARBA00022764"/>
    </source>
</evidence>
<evidence type="ECO:0000256" key="8">
    <source>
        <dbReference type="SAM" id="SignalP"/>
    </source>
</evidence>
<feature type="domain" description="CopC" evidence="9">
    <location>
        <begin position="28"/>
        <end position="124"/>
    </location>
</feature>
<dbReference type="SUPFAM" id="SSF81296">
    <property type="entry name" value="E set domains"/>
    <property type="match status" value="1"/>
</dbReference>
<evidence type="ECO:0000259" key="9">
    <source>
        <dbReference type="Pfam" id="PF04234"/>
    </source>
</evidence>
<protein>
    <recommendedName>
        <fullName evidence="7">Copper resistance protein C</fullName>
    </recommendedName>
</protein>
<keyword evidence="5 7" id="KW-0574">Periplasm</keyword>
<feature type="chain" id="PRO_5018611051" description="Copper resistance protein C" evidence="8">
    <location>
        <begin position="28"/>
        <end position="125"/>
    </location>
</feature>
<comment type="similarity">
    <text evidence="2 7">Belongs to the CopC family.</text>
</comment>
<dbReference type="EMBL" id="RVHM01000093">
    <property type="protein sequence ID" value="MLV00306.1"/>
    <property type="molecule type" value="Genomic_DNA"/>
</dbReference>
<keyword evidence="4 7" id="KW-0732">Signal</keyword>
<gene>
    <name evidence="10" type="ORF">DRU74_27210</name>
</gene>
<evidence type="ECO:0000256" key="4">
    <source>
        <dbReference type="ARBA" id="ARBA00022729"/>
    </source>
</evidence>
<dbReference type="AlphaFoldDB" id="A0A3R0XKI7"/>